<evidence type="ECO:0000313" key="1">
    <source>
        <dbReference type="EMBL" id="SCE84644.1"/>
    </source>
</evidence>
<protein>
    <recommendedName>
        <fullName evidence="3">SnoaL-like domain-containing protein</fullName>
    </recommendedName>
</protein>
<dbReference type="AlphaFoldDB" id="A0A1C4VKV2"/>
<gene>
    <name evidence="1" type="ORF">GA0070564_1011282</name>
</gene>
<accession>A0A1C4VKV2</accession>
<evidence type="ECO:0008006" key="3">
    <source>
        <dbReference type="Google" id="ProtNLM"/>
    </source>
</evidence>
<proteinExistence type="predicted"/>
<dbReference type="Proteomes" id="UP000199504">
    <property type="component" value="Unassembled WGS sequence"/>
</dbReference>
<organism evidence="1 2">
    <name type="scientific">Micromonospora mirobrigensis</name>
    <dbReference type="NCBI Taxonomy" id="262898"/>
    <lineage>
        <taxon>Bacteria</taxon>
        <taxon>Bacillati</taxon>
        <taxon>Actinomycetota</taxon>
        <taxon>Actinomycetes</taxon>
        <taxon>Micromonosporales</taxon>
        <taxon>Micromonosporaceae</taxon>
        <taxon>Micromonospora</taxon>
    </lineage>
</organism>
<dbReference type="STRING" id="262898.GA0070564_1011282"/>
<evidence type="ECO:0000313" key="2">
    <source>
        <dbReference type="Proteomes" id="UP000199504"/>
    </source>
</evidence>
<name>A0A1C4VKV2_9ACTN</name>
<reference evidence="2" key="1">
    <citation type="submission" date="2016-06" db="EMBL/GenBank/DDBJ databases">
        <authorList>
            <person name="Varghese N."/>
            <person name="Submissions Spin"/>
        </authorList>
    </citation>
    <scope>NUCLEOTIDE SEQUENCE [LARGE SCALE GENOMIC DNA]</scope>
    <source>
        <strain evidence="2">DSM 44830</strain>
    </source>
</reference>
<dbReference type="EMBL" id="FMCX01000001">
    <property type="protein sequence ID" value="SCE84644.1"/>
    <property type="molecule type" value="Genomic_DNA"/>
</dbReference>
<sequence length="149" mass="16043">MVLCPIVRVSVAAMTTTMNSRLRRFLDTIAATGKALDPDALSRGFTDPFLAADPTGARPVPRAAFLRALPKRADAFTTAGIGAARLVSVDHQRLDDHYLLVRTEWSAPRLDGEGDVPLASTFLLYDDGTDLRAVLYLNHQGLPKPTAGA</sequence>
<keyword evidence="2" id="KW-1185">Reference proteome</keyword>